<dbReference type="OrthoDB" id="92161at2759"/>
<dbReference type="InterPro" id="IPR044992">
    <property type="entry name" value="ChyE-like"/>
</dbReference>
<dbReference type="InterPro" id="IPR017926">
    <property type="entry name" value="GATASE"/>
</dbReference>
<dbReference type="Proteomes" id="UP000237144">
    <property type="component" value="Unassembled WGS sequence"/>
</dbReference>
<dbReference type="EMBL" id="PJQD01000009">
    <property type="protein sequence ID" value="POY75922.1"/>
    <property type="molecule type" value="Genomic_DNA"/>
</dbReference>
<dbReference type="AlphaFoldDB" id="A0A2S5BGN3"/>
<dbReference type="CDD" id="cd01741">
    <property type="entry name" value="GATase1_1"/>
    <property type="match status" value="1"/>
</dbReference>
<sequence length="291" mass="32289">MTVAPHPADRTTVLDLPSTATRDLLLLVLLADTPIDAVRDEFGTYHDIFASTFQHSIELAAVEKGITQEEDAEYKLTIESYDTKNGDFPKEERVKQADGLLITGSASSAHDDEPWIVTLVDYIQRLPSLNPDLRTIGICFGQQTISRAYGTMPGPNEKGWEIGVHNIELTEHGRKVFAGRTQLNIHQMHRDNVPSVPEGFELLGSTDKCPVHGIVKYRDGVSPADATLEDVRIVALQGHPEFNSKIVNEVIAMRESKGVISKEVADESRENADQHDDGQYIGRVFLRMFGL</sequence>
<accession>A0A2S5BGN3</accession>
<dbReference type="Pfam" id="PF00117">
    <property type="entry name" value="GATase"/>
    <property type="match status" value="1"/>
</dbReference>
<dbReference type="GO" id="GO:0005829">
    <property type="term" value="C:cytosol"/>
    <property type="evidence" value="ECO:0007669"/>
    <property type="project" value="TreeGrafter"/>
</dbReference>
<dbReference type="SUPFAM" id="SSF52317">
    <property type="entry name" value="Class I glutamine amidotransferase-like"/>
    <property type="match status" value="1"/>
</dbReference>
<protein>
    <recommendedName>
        <fullName evidence="1">Glutamine amidotransferase domain-containing protein</fullName>
    </recommendedName>
</protein>
<evidence type="ECO:0000259" key="1">
    <source>
        <dbReference type="Pfam" id="PF00117"/>
    </source>
</evidence>
<comment type="caution">
    <text evidence="2">The sequence shown here is derived from an EMBL/GenBank/DDBJ whole genome shotgun (WGS) entry which is preliminary data.</text>
</comment>
<name>A0A2S5BGN3_9BASI</name>
<keyword evidence="3" id="KW-1185">Reference proteome</keyword>
<reference evidence="2 3" key="1">
    <citation type="journal article" date="2018" name="Front. Microbiol.">
        <title>Prospects for Fungal Bioremediation of Acidic Radioactive Waste Sites: Characterization and Genome Sequence of Rhodotorula taiwanensis MD1149.</title>
        <authorList>
            <person name="Tkavc R."/>
            <person name="Matrosova V.Y."/>
            <person name="Grichenko O.E."/>
            <person name="Gostincar C."/>
            <person name="Volpe R.P."/>
            <person name="Klimenkova P."/>
            <person name="Gaidamakova E.K."/>
            <person name="Zhou C.E."/>
            <person name="Stewart B.J."/>
            <person name="Lyman M.G."/>
            <person name="Malfatti S.A."/>
            <person name="Rubinfeld B."/>
            <person name="Courtot M."/>
            <person name="Singh J."/>
            <person name="Dalgard C.L."/>
            <person name="Hamilton T."/>
            <person name="Frey K.G."/>
            <person name="Gunde-Cimerman N."/>
            <person name="Dugan L."/>
            <person name="Daly M.J."/>
        </authorList>
    </citation>
    <scope>NUCLEOTIDE SEQUENCE [LARGE SCALE GENOMIC DNA]</scope>
    <source>
        <strain evidence="2 3">MD1149</strain>
    </source>
</reference>
<dbReference type="PROSITE" id="PS51273">
    <property type="entry name" value="GATASE_TYPE_1"/>
    <property type="match status" value="1"/>
</dbReference>
<gene>
    <name evidence="2" type="ORF">BMF94_1006</name>
</gene>
<proteinExistence type="predicted"/>
<dbReference type="STRING" id="741276.A0A2S5BGN3"/>
<evidence type="ECO:0000313" key="2">
    <source>
        <dbReference type="EMBL" id="POY75922.1"/>
    </source>
</evidence>
<dbReference type="PANTHER" id="PTHR42695:SF5">
    <property type="entry name" value="GLUTAMINE AMIDOTRANSFERASE YLR126C-RELATED"/>
    <property type="match status" value="1"/>
</dbReference>
<dbReference type="InterPro" id="IPR029062">
    <property type="entry name" value="Class_I_gatase-like"/>
</dbReference>
<evidence type="ECO:0000313" key="3">
    <source>
        <dbReference type="Proteomes" id="UP000237144"/>
    </source>
</evidence>
<feature type="domain" description="Glutamine amidotransferase" evidence="1">
    <location>
        <begin position="74"/>
        <end position="245"/>
    </location>
</feature>
<dbReference type="Gene3D" id="3.40.50.880">
    <property type="match status" value="1"/>
</dbReference>
<dbReference type="PANTHER" id="PTHR42695">
    <property type="entry name" value="GLUTAMINE AMIDOTRANSFERASE YLR126C-RELATED"/>
    <property type="match status" value="1"/>
</dbReference>
<dbReference type="GO" id="GO:0005634">
    <property type="term" value="C:nucleus"/>
    <property type="evidence" value="ECO:0007669"/>
    <property type="project" value="TreeGrafter"/>
</dbReference>
<organism evidence="2 3">
    <name type="scientific">Rhodotorula taiwanensis</name>
    <dbReference type="NCBI Taxonomy" id="741276"/>
    <lineage>
        <taxon>Eukaryota</taxon>
        <taxon>Fungi</taxon>
        <taxon>Dikarya</taxon>
        <taxon>Basidiomycota</taxon>
        <taxon>Pucciniomycotina</taxon>
        <taxon>Microbotryomycetes</taxon>
        <taxon>Sporidiobolales</taxon>
        <taxon>Sporidiobolaceae</taxon>
        <taxon>Rhodotorula</taxon>
    </lineage>
</organism>